<keyword evidence="2" id="KW-1185">Reference proteome</keyword>
<accession>A0A7X0JMC2</accession>
<name>A0A7X0JMC2_9HYPH</name>
<evidence type="ECO:0000313" key="2">
    <source>
        <dbReference type="Proteomes" id="UP000585437"/>
    </source>
</evidence>
<proteinExistence type="predicted"/>
<protein>
    <submittedName>
        <fullName evidence="1">Uncharacterized protein</fullName>
    </submittedName>
</protein>
<reference evidence="1 2" key="1">
    <citation type="submission" date="2020-08" db="EMBL/GenBank/DDBJ databases">
        <title>The Agave Microbiome: Exploring the role of microbial communities in plant adaptations to desert environments.</title>
        <authorList>
            <person name="Partida-Martinez L.P."/>
        </authorList>
    </citation>
    <scope>NUCLEOTIDE SEQUENCE [LARGE SCALE GENOMIC DNA]</scope>
    <source>
        <strain evidence="1 2">AS3.12</strain>
    </source>
</reference>
<evidence type="ECO:0000313" key="1">
    <source>
        <dbReference type="EMBL" id="MBB6509367.1"/>
    </source>
</evidence>
<gene>
    <name evidence="1" type="ORF">F4695_002724</name>
</gene>
<organism evidence="1 2">
    <name type="scientific">Rhizobium soli</name>
    <dbReference type="NCBI Taxonomy" id="424798"/>
    <lineage>
        <taxon>Bacteria</taxon>
        <taxon>Pseudomonadati</taxon>
        <taxon>Pseudomonadota</taxon>
        <taxon>Alphaproteobacteria</taxon>
        <taxon>Hyphomicrobiales</taxon>
        <taxon>Rhizobiaceae</taxon>
        <taxon>Rhizobium/Agrobacterium group</taxon>
        <taxon>Rhizobium</taxon>
    </lineage>
</organism>
<dbReference type="RefSeq" id="WP_156461817.1">
    <property type="nucleotide sequence ID" value="NZ_JACHBU010000004.1"/>
</dbReference>
<comment type="caution">
    <text evidence="1">The sequence shown here is derived from an EMBL/GenBank/DDBJ whole genome shotgun (WGS) entry which is preliminary data.</text>
</comment>
<dbReference type="EMBL" id="JACHBU010000004">
    <property type="protein sequence ID" value="MBB6509367.1"/>
    <property type="molecule type" value="Genomic_DNA"/>
</dbReference>
<dbReference type="AlphaFoldDB" id="A0A7X0JMC2"/>
<dbReference type="Proteomes" id="UP000585437">
    <property type="component" value="Unassembled WGS sequence"/>
</dbReference>
<sequence length="45" mass="4899">MTISNAMLVVEVAFLPMDGRDLVKKSLTRDLGRMAKAAIQNAKHG</sequence>